<keyword evidence="5" id="KW-0646">Protease inhibitor</keyword>
<dbReference type="FunFam" id="2.10.25.10:FF:000209">
    <property type="entry name" value="Laminin subunit alpha 5"/>
    <property type="match status" value="1"/>
</dbReference>
<keyword evidence="2" id="KW-0964">Secreted</keyword>
<keyword evidence="11 14" id="KW-1015">Disulfide bond</keyword>
<evidence type="ECO:0000256" key="13">
    <source>
        <dbReference type="ARBA" id="ARBA00023292"/>
    </source>
</evidence>
<dbReference type="CDD" id="cd00110">
    <property type="entry name" value="LamG"/>
    <property type="match status" value="3"/>
</dbReference>
<feature type="domain" description="Laminin G" evidence="17">
    <location>
        <begin position="809"/>
        <end position="987"/>
    </location>
</feature>
<feature type="disulfide bond" evidence="15">
    <location>
        <begin position="534"/>
        <end position="546"/>
    </location>
</feature>
<evidence type="ECO:0000259" key="19">
    <source>
        <dbReference type="PROSITE" id="PS50027"/>
    </source>
</evidence>
<evidence type="ECO:0000256" key="6">
    <source>
        <dbReference type="ARBA" id="ARBA00022729"/>
    </source>
</evidence>
<protein>
    <recommendedName>
        <fullName evidence="23">Agrin</fullName>
    </recommendedName>
</protein>
<evidence type="ECO:0000256" key="4">
    <source>
        <dbReference type="ARBA" id="ARBA00022536"/>
    </source>
</evidence>
<dbReference type="CDD" id="cd00104">
    <property type="entry name" value="KAZAL_FS"/>
    <property type="match status" value="7"/>
</dbReference>
<evidence type="ECO:0000256" key="3">
    <source>
        <dbReference type="ARBA" id="ARBA00022530"/>
    </source>
</evidence>
<dbReference type="EMBL" id="JARAKH010000006">
    <property type="protein sequence ID" value="KAK8403330.1"/>
    <property type="molecule type" value="Genomic_DNA"/>
</dbReference>
<evidence type="ECO:0000256" key="10">
    <source>
        <dbReference type="ARBA" id="ARBA00022900"/>
    </source>
</evidence>
<dbReference type="InterPro" id="IPR003645">
    <property type="entry name" value="Fol_N"/>
</dbReference>
<feature type="disulfide bond" evidence="14">
    <location>
        <begin position="997"/>
        <end position="1014"/>
    </location>
</feature>
<dbReference type="SMART" id="SM00180">
    <property type="entry name" value="EGF_Lam"/>
    <property type="match status" value="2"/>
</dbReference>
<feature type="domain" description="EGF-like" evidence="18">
    <location>
        <begin position="988"/>
        <end position="1026"/>
    </location>
</feature>
<dbReference type="GO" id="GO:0030154">
    <property type="term" value="P:cell differentiation"/>
    <property type="evidence" value="ECO:0007669"/>
    <property type="project" value="UniProtKB-KW"/>
</dbReference>
<dbReference type="Gene3D" id="2.10.25.10">
    <property type="entry name" value="Laminin"/>
    <property type="match status" value="4"/>
</dbReference>
<accession>A0AAW0UTG8</accession>
<feature type="domain" description="Kazal-like" evidence="20">
    <location>
        <begin position="166"/>
        <end position="212"/>
    </location>
</feature>
<keyword evidence="7" id="KW-0677">Repeat</keyword>
<dbReference type="SMART" id="SM00181">
    <property type="entry name" value="EGF"/>
    <property type="match status" value="4"/>
</dbReference>
<feature type="disulfide bond" evidence="15">
    <location>
        <begin position="536"/>
        <end position="553"/>
    </location>
</feature>
<dbReference type="PROSITE" id="PS01248">
    <property type="entry name" value="EGF_LAM_1"/>
    <property type="match status" value="1"/>
</dbReference>
<dbReference type="SUPFAM" id="SSF100895">
    <property type="entry name" value="Kazal-type serine protease inhibitors"/>
    <property type="match status" value="7"/>
</dbReference>
<dbReference type="InterPro" id="IPR050653">
    <property type="entry name" value="Prot_Inhib_GrowthFact_Antg"/>
</dbReference>
<dbReference type="PROSITE" id="PS51465">
    <property type="entry name" value="KAZAL_2"/>
    <property type="match status" value="7"/>
</dbReference>
<comment type="caution">
    <text evidence="21">The sequence shown here is derived from an EMBL/GenBank/DDBJ whole genome shotgun (WGS) entry which is preliminary data.</text>
</comment>
<evidence type="ECO:0000256" key="2">
    <source>
        <dbReference type="ARBA" id="ARBA00022525"/>
    </source>
</evidence>
<evidence type="ECO:0000313" key="21">
    <source>
        <dbReference type="EMBL" id="KAK8403330.1"/>
    </source>
</evidence>
<feature type="disulfide bond" evidence="14">
    <location>
        <begin position="1267"/>
        <end position="1276"/>
    </location>
</feature>
<evidence type="ECO:0000256" key="15">
    <source>
        <dbReference type="PROSITE-ProRule" id="PRU00460"/>
    </source>
</evidence>
<dbReference type="Pfam" id="PF00008">
    <property type="entry name" value="EGF"/>
    <property type="match status" value="1"/>
</dbReference>
<feature type="domain" description="Kazal-like" evidence="20">
    <location>
        <begin position="650"/>
        <end position="716"/>
    </location>
</feature>
<dbReference type="PROSITE" id="PS00022">
    <property type="entry name" value="EGF_1"/>
    <property type="match status" value="2"/>
</dbReference>
<feature type="disulfide bond" evidence="15">
    <location>
        <begin position="555"/>
        <end position="564"/>
    </location>
</feature>
<dbReference type="SMART" id="SM00179">
    <property type="entry name" value="EGF_CA"/>
    <property type="match status" value="2"/>
</dbReference>
<dbReference type="SMART" id="SM00274">
    <property type="entry name" value="FOLN"/>
    <property type="match status" value="8"/>
</dbReference>
<dbReference type="PROSITE" id="PS50026">
    <property type="entry name" value="EGF_3"/>
    <property type="match status" value="2"/>
</dbReference>
<proteinExistence type="predicted"/>
<feature type="domain" description="Kazal-like" evidence="20">
    <location>
        <begin position="20"/>
        <end position="67"/>
    </location>
</feature>
<dbReference type="InterPro" id="IPR002350">
    <property type="entry name" value="Kazal_dom"/>
</dbReference>
<dbReference type="PANTHER" id="PTHR10913:SF45">
    <property type="entry name" value="FOLLISTATIN, ISOFORM A-RELATED"/>
    <property type="match status" value="1"/>
</dbReference>
<dbReference type="Pfam" id="PF00053">
    <property type="entry name" value="EGF_laminin"/>
    <property type="match status" value="2"/>
</dbReference>
<dbReference type="InterPro" id="IPR001881">
    <property type="entry name" value="EGF-like_Ca-bd_dom"/>
</dbReference>
<keyword evidence="4 14" id="KW-0245">EGF-like domain</keyword>
<dbReference type="InterPro" id="IPR036058">
    <property type="entry name" value="Kazal_dom_sf"/>
</dbReference>
<reference evidence="21 22" key="1">
    <citation type="submission" date="2023-03" db="EMBL/GenBank/DDBJ databases">
        <title>High-quality genome of Scylla paramamosain provides insights in environmental adaptation.</title>
        <authorList>
            <person name="Zhang L."/>
        </authorList>
    </citation>
    <scope>NUCLEOTIDE SEQUENCE [LARGE SCALE GENOMIC DNA]</scope>
    <source>
        <strain evidence="21">LZ_2023a</strain>
        <tissue evidence="21">Muscle</tissue>
    </source>
</reference>
<evidence type="ECO:0000256" key="5">
    <source>
        <dbReference type="ARBA" id="ARBA00022690"/>
    </source>
</evidence>
<dbReference type="SMART" id="SM00280">
    <property type="entry name" value="KAZAL"/>
    <property type="match status" value="7"/>
</dbReference>
<feature type="domain" description="Kazal-like" evidence="20">
    <location>
        <begin position="393"/>
        <end position="442"/>
    </location>
</feature>
<feature type="domain" description="EGF-like" evidence="18">
    <location>
        <begin position="1241"/>
        <end position="1277"/>
    </location>
</feature>
<dbReference type="SUPFAM" id="SSF57196">
    <property type="entry name" value="EGF/Laminin"/>
    <property type="match status" value="1"/>
</dbReference>
<dbReference type="PANTHER" id="PTHR10913">
    <property type="entry name" value="FOLLISTATIN-RELATED"/>
    <property type="match status" value="1"/>
</dbReference>
<dbReference type="SUPFAM" id="SSF49899">
    <property type="entry name" value="Concanavalin A-like lectins/glucanases"/>
    <property type="match status" value="3"/>
</dbReference>
<evidence type="ECO:0000256" key="7">
    <source>
        <dbReference type="ARBA" id="ARBA00022737"/>
    </source>
</evidence>
<comment type="subcellular location">
    <subcellularLocation>
        <location evidence="1">Secreted</location>
        <location evidence="1">Extracellular space</location>
        <location evidence="1">Extracellular matrix</location>
        <location evidence="1">Basement membrane</location>
    </subcellularLocation>
</comment>
<dbReference type="Gene3D" id="3.30.60.30">
    <property type="match status" value="7"/>
</dbReference>
<dbReference type="GO" id="GO:0005509">
    <property type="term" value="F:calcium ion binding"/>
    <property type="evidence" value="ECO:0007669"/>
    <property type="project" value="InterPro"/>
</dbReference>
<keyword evidence="9" id="KW-0084">Basement membrane</keyword>
<feature type="domain" description="Kazal-like" evidence="20">
    <location>
        <begin position="78"/>
        <end position="141"/>
    </location>
</feature>
<evidence type="ECO:0000256" key="16">
    <source>
        <dbReference type="SAM" id="MobiDB-lite"/>
    </source>
</evidence>
<dbReference type="Proteomes" id="UP001487740">
    <property type="component" value="Unassembled WGS sequence"/>
</dbReference>
<evidence type="ECO:0000313" key="22">
    <source>
        <dbReference type="Proteomes" id="UP001487740"/>
    </source>
</evidence>
<evidence type="ECO:0000256" key="1">
    <source>
        <dbReference type="ARBA" id="ARBA00004302"/>
    </source>
</evidence>
<evidence type="ECO:0000256" key="9">
    <source>
        <dbReference type="ARBA" id="ARBA00022869"/>
    </source>
</evidence>
<dbReference type="PROSITE" id="PS50025">
    <property type="entry name" value="LAM_G_DOMAIN"/>
    <property type="match status" value="3"/>
</dbReference>
<keyword evidence="13 15" id="KW-0424">Laminin EGF-like domain</keyword>
<dbReference type="Pfam" id="PF07648">
    <property type="entry name" value="Kazal_2"/>
    <property type="match status" value="7"/>
</dbReference>
<dbReference type="GO" id="GO:0048513">
    <property type="term" value="P:animal organ development"/>
    <property type="evidence" value="ECO:0007669"/>
    <property type="project" value="UniProtKB-ARBA"/>
</dbReference>
<feature type="disulfide bond" evidence="14">
    <location>
        <begin position="1016"/>
        <end position="1025"/>
    </location>
</feature>
<dbReference type="InterPro" id="IPR002049">
    <property type="entry name" value="LE_dom"/>
</dbReference>
<dbReference type="Gene3D" id="2.60.120.200">
    <property type="match status" value="3"/>
</dbReference>
<dbReference type="Pfam" id="PF00054">
    <property type="entry name" value="Laminin_G_1"/>
    <property type="match status" value="3"/>
</dbReference>
<sequence length="1533" mass="165830">MVCLRGQVCLVDQERVPRCLCNSTCPTTLSPVCASDGTTYSNECMMNFEACRQRNTLTILYRGECSSGVNPCREVGCRAGQVCMVNQYGVATCQCPHSCAPVVTPVCGTDGVTYESRCHLEMEACVMQRSITVAFVGSCSSGGPCEGYKCEYGGECVERYSQAECECPECRGEYRPVCGSDRRTYHSPCLLARHACRSRTHVDLLHQGPCDACKDVECGQVGVCRVDAEGVGRCSCPTNCSQALGGEICGSNGETYASECHLQIAACANQRQLTAVHKGSCDLCKDVYCKFGARCEGGRCICPTDCPDKKEPVCGSDRITYSNECVMRKVACEKNEDLNYLFFGECNEIGGIVTDVIYPTPLPPASPEDPCHTHTCIAGAECQSDGEGRARCVCDIYCSPPPRYEPVCGSDMEFYESECLMRLHACNIQVQLFVMPVHECATSQRSRACNGTSPLSNPSTGEDLFCGEGGTICPPGTYCHRGHHFAKCCRDYSVRVAVIEAPEPDDCHQSEWGCCDDGINFASGPEREGCPEACRCHRLGSIREPCDAVTGVCECRPGVGGKNCDRCLPGYYGLNRVKEGAIGCTPCGCSLFGSLRTDCMQMTGECVCKPGVSGHQCTVCPKGQVLRPIGCVYEDLRVPAATTCDLLQCHFGGKCQEKDGMATCTCANHCLPSGAGGTLTVCGSDGVTYASECEVRYQACVQQADIVVVGFGSCAESWTDAPVRRSTAEDGWSTDDWAWPGRGLTEHHGLATRRHVDTAHSTRAHSASAAHSINSIIDTPGQVVTPKTEIDSEEDGRHPPPPPPSKLPYDVPSFSGNSYIQMMTWSVPTKVKLEVEFSAHEADGVLAYVQQNLGGNGDFLALVLNRGYLEARIDLGNGRIVLKSPKPVELFTRTLVSVSTYGTDALLQVGVGEAVSGSSKGVHHSLDINAPLYVGGVPSSTSRVVENLGVTRGLFGCVHRLKLGQHDLDLVWGRSGSVNHAHNVSECRPSPCAAHPCLNGGSCRPHALPPGFTCSCLKTHTGHRCEVEVSAGCRRLQCPPGTTCQSVPTTTTLHCVPDSETEEAWPVVDLKGSGYLALPRLDSEVTAIRLEVWVLARAPHGMLLYAAQGPARRGDFLSLNLAGGFLQFRLHAGSSMVNLTTAAALRLEAWHRVKATWEGGRATLQVNDEPPVTASTPGPPQVLHLNTPVYLGGFKLWYLVNRESGILVGLDGALQRLLVNDVVYPRLTEAATEQRDVGLYVGPPCHPNPCFSGGLCVPSLGNFSCRCPVMFAGKLCQKSLVGVSLDQPIHFDGSTSVLYPGQLALKSNKSGLHVPWSHPDYDYLEYDEVEQQLLEEAHQKVDGVQERVHGRPHGVLEVSFRAEDGTGLLLWAGRGRSGRGKAWEYLTLALVDGFPQLALNLGRSRKPFILTATGAVDDGSWHVVRITRRWRRALLKVDNHRPVRGKVPRGASSLHTDGNLWLGGLRWVPPQLPPGFHWGFRGCVDRLLVDGREKVVVTHSTTISHPLAALACPEKISRVWLIRRRRDTEESPL</sequence>
<dbReference type="CDD" id="cd00054">
    <property type="entry name" value="EGF_CA"/>
    <property type="match status" value="2"/>
</dbReference>
<feature type="region of interest" description="Disordered" evidence="16">
    <location>
        <begin position="777"/>
        <end position="810"/>
    </location>
</feature>
<keyword evidence="3" id="KW-0272">Extracellular matrix</keyword>
<feature type="domain" description="Kazal-like" evidence="20">
    <location>
        <begin position="228"/>
        <end position="283"/>
    </location>
</feature>
<keyword evidence="10" id="KW-0722">Serine protease inhibitor</keyword>
<comment type="caution">
    <text evidence="14">Lacks conserved residue(s) required for the propagation of feature annotation.</text>
</comment>
<dbReference type="GO" id="GO:0005576">
    <property type="term" value="C:extracellular region"/>
    <property type="evidence" value="ECO:0007669"/>
    <property type="project" value="TreeGrafter"/>
</dbReference>
<evidence type="ECO:0000259" key="20">
    <source>
        <dbReference type="PROSITE" id="PS51465"/>
    </source>
</evidence>
<feature type="domain" description="Laminin G" evidence="17">
    <location>
        <begin position="1065"/>
        <end position="1245"/>
    </location>
</feature>
<dbReference type="InterPro" id="IPR013320">
    <property type="entry name" value="ConA-like_dom_sf"/>
</dbReference>
<evidence type="ECO:0000256" key="11">
    <source>
        <dbReference type="ARBA" id="ARBA00023157"/>
    </source>
</evidence>
<evidence type="ECO:0000256" key="12">
    <source>
        <dbReference type="ARBA" id="ARBA00023180"/>
    </source>
</evidence>
<keyword evidence="8" id="KW-0221">Differentiation</keyword>
<organism evidence="21 22">
    <name type="scientific">Scylla paramamosain</name>
    <name type="common">Mud crab</name>
    <dbReference type="NCBI Taxonomy" id="85552"/>
    <lineage>
        <taxon>Eukaryota</taxon>
        <taxon>Metazoa</taxon>
        <taxon>Ecdysozoa</taxon>
        <taxon>Arthropoda</taxon>
        <taxon>Crustacea</taxon>
        <taxon>Multicrustacea</taxon>
        <taxon>Malacostraca</taxon>
        <taxon>Eumalacostraca</taxon>
        <taxon>Eucarida</taxon>
        <taxon>Decapoda</taxon>
        <taxon>Pleocyemata</taxon>
        <taxon>Brachyura</taxon>
        <taxon>Eubrachyura</taxon>
        <taxon>Portunoidea</taxon>
        <taxon>Portunidae</taxon>
        <taxon>Portuninae</taxon>
        <taxon>Scylla</taxon>
    </lineage>
</organism>
<name>A0AAW0UTG8_SCYPA</name>
<dbReference type="GO" id="GO:0005604">
    <property type="term" value="C:basement membrane"/>
    <property type="evidence" value="ECO:0007669"/>
    <property type="project" value="UniProtKB-SubCell"/>
</dbReference>
<evidence type="ECO:0008006" key="23">
    <source>
        <dbReference type="Google" id="ProtNLM"/>
    </source>
</evidence>
<evidence type="ECO:0000259" key="18">
    <source>
        <dbReference type="PROSITE" id="PS50026"/>
    </source>
</evidence>
<dbReference type="CDD" id="cd00055">
    <property type="entry name" value="EGF_Lam"/>
    <property type="match status" value="2"/>
</dbReference>
<dbReference type="PROSITE" id="PS50027">
    <property type="entry name" value="EGF_LAM_2"/>
    <property type="match status" value="1"/>
</dbReference>
<feature type="domain" description="Laminin EGF-like" evidence="19">
    <location>
        <begin position="534"/>
        <end position="586"/>
    </location>
</feature>
<dbReference type="PRINTS" id="PR00011">
    <property type="entry name" value="EGFLAMININ"/>
</dbReference>
<evidence type="ECO:0000256" key="8">
    <source>
        <dbReference type="ARBA" id="ARBA00022782"/>
    </source>
</evidence>
<evidence type="ECO:0000256" key="14">
    <source>
        <dbReference type="PROSITE-ProRule" id="PRU00076"/>
    </source>
</evidence>
<gene>
    <name evidence="21" type="ORF">O3P69_000450</name>
</gene>
<dbReference type="SMART" id="SM00282">
    <property type="entry name" value="LamG"/>
    <property type="match status" value="3"/>
</dbReference>
<keyword evidence="6" id="KW-0732">Signal</keyword>
<dbReference type="InterPro" id="IPR001791">
    <property type="entry name" value="Laminin_G"/>
</dbReference>
<dbReference type="FunFam" id="2.10.25.10:FF:000173">
    <property type="entry name" value="Neurogenic locus notch protein 2"/>
    <property type="match status" value="1"/>
</dbReference>
<keyword evidence="12" id="KW-0325">Glycoprotein</keyword>
<dbReference type="FunFam" id="3.30.60.30:FF:000024">
    <property type="entry name" value="Transmembrane agrin"/>
    <property type="match status" value="2"/>
</dbReference>
<feature type="domain" description="Kazal-like" evidence="20">
    <location>
        <begin position="301"/>
        <end position="348"/>
    </location>
</feature>
<keyword evidence="22" id="KW-1185">Reference proteome</keyword>
<evidence type="ECO:0000259" key="17">
    <source>
        <dbReference type="PROSITE" id="PS50025"/>
    </source>
</evidence>
<feature type="domain" description="Laminin G" evidence="17">
    <location>
        <begin position="1313"/>
        <end position="1512"/>
    </location>
</feature>
<dbReference type="InterPro" id="IPR000742">
    <property type="entry name" value="EGF"/>
</dbReference>